<dbReference type="EMBL" id="CP036532">
    <property type="protein sequence ID" value="QBK31138.1"/>
    <property type="molecule type" value="Genomic_DNA"/>
</dbReference>
<dbReference type="RefSeq" id="WP_131616813.1">
    <property type="nucleotide sequence ID" value="NZ_CP036532.1"/>
</dbReference>
<reference evidence="2 3" key="1">
    <citation type="journal article" date="2017" name="Int. J. Syst. Evol. Microbiol.">
        <title>Roseitalea porphyridii gen. nov., sp. nov., isolated from a red alga, and reclassification of Hoeflea suaedae Chung et al. 2013 as Pseudohoeflea suaedae gen. nov., comb. nov.</title>
        <authorList>
            <person name="Hyeon J.W."/>
            <person name="Jeong S.E."/>
            <person name="Baek K."/>
            <person name="Jeon C.O."/>
        </authorList>
    </citation>
    <scope>NUCLEOTIDE SEQUENCE [LARGE SCALE GENOMIC DNA]</scope>
    <source>
        <strain evidence="2 3">MA7-20</strain>
    </source>
</reference>
<dbReference type="GO" id="GO:0016757">
    <property type="term" value="F:glycosyltransferase activity"/>
    <property type="evidence" value="ECO:0007669"/>
    <property type="project" value="UniProtKB-KW"/>
</dbReference>
<dbReference type="InterPro" id="IPR000836">
    <property type="entry name" value="PRTase_dom"/>
</dbReference>
<dbReference type="Gene3D" id="3.40.50.2020">
    <property type="match status" value="1"/>
</dbReference>
<accession>A0A4V1A425</accession>
<evidence type="ECO:0000313" key="2">
    <source>
        <dbReference type="EMBL" id="QBK31138.1"/>
    </source>
</evidence>
<keyword evidence="3" id="KW-1185">Reference proteome</keyword>
<evidence type="ECO:0000313" key="3">
    <source>
        <dbReference type="Proteomes" id="UP000293719"/>
    </source>
</evidence>
<gene>
    <name evidence="2" type="ORF">E0E05_11340</name>
</gene>
<dbReference type="Gene3D" id="3.30.1310.20">
    <property type="entry name" value="PRTase-like"/>
    <property type="match status" value="1"/>
</dbReference>
<dbReference type="OrthoDB" id="9810066at2"/>
<dbReference type="InterPro" id="IPR029057">
    <property type="entry name" value="PRTase-like"/>
</dbReference>
<dbReference type="Pfam" id="PF00156">
    <property type="entry name" value="Pribosyltran"/>
    <property type="match status" value="1"/>
</dbReference>
<organism evidence="2 3">
    <name type="scientific">Roseitalea porphyridii</name>
    <dbReference type="NCBI Taxonomy" id="1852022"/>
    <lineage>
        <taxon>Bacteria</taxon>
        <taxon>Pseudomonadati</taxon>
        <taxon>Pseudomonadota</taxon>
        <taxon>Alphaproteobacteria</taxon>
        <taxon>Hyphomicrobiales</taxon>
        <taxon>Ahrensiaceae</taxon>
        <taxon>Roseitalea</taxon>
    </lineage>
</organism>
<dbReference type="KEGG" id="rpod:E0E05_11340"/>
<keyword evidence="2" id="KW-0808">Transferase</keyword>
<feature type="domain" description="Phosphoribosyltransferase" evidence="1">
    <location>
        <begin position="22"/>
        <end position="179"/>
    </location>
</feature>
<dbReference type="SUPFAM" id="SSF53271">
    <property type="entry name" value="PRTase-like"/>
    <property type="match status" value="1"/>
</dbReference>
<dbReference type="CDD" id="cd06223">
    <property type="entry name" value="PRTases_typeI"/>
    <property type="match status" value="1"/>
</dbReference>
<dbReference type="AlphaFoldDB" id="A0A4V1A425"/>
<dbReference type="Proteomes" id="UP000293719">
    <property type="component" value="Chromosome"/>
</dbReference>
<protein>
    <submittedName>
        <fullName evidence="2">Phosphoribosyltransferase</fullName>
    </submittedName>
</protein>
<name>A0A4V1A425_9HYPH</name>
<proteinExistence type="predicted"/>
<dbReference type="GeneID" id="90767892"/>
<sequence>MSLFRDRTHAGEKLADALPPVEDPVVIALPRGGVPVAAPIADRLGAPLDVLLIRKVGAPHQPELAVAAVSDGDGMQLAVNEEIAGALGLTEADLRELAKPQLAEIERRRALYFADHAPVPLAGRTVILVDDGVATGATARAGLQLVRGQRPARLILALPVAPPATLEALGELADETICLASPERFHAVGAFYDDFDQVDDAEVMRILARAGTSARTGDD</sequence>
<keyword evidence="2" id="KW-0328">Glycosyltransferase</keyword>
<evidence type="ECO:0000259" key="1">
    <source>
        <dbReference type="Pfam" id="PF00156"/>
    </source>
</evidence>